<keyword evidence="3" id="KW-1185">Reference proteome</keyword>
<accession>A0A804QAD7</accession>
<proteinExistence type="predicted"/>
<dbReference type="EnsemblPlants" id="Zm00001eb312770_T001">
    <property type="protein sequence ID" value="Zm00001eb312770_P001"/>
    <property type="gene ID" value="Zm00001eb312770"/>
</dbReference>
<dbReference type="InParanoid" id="A0A804QAD7"/>
<feature type="compositionally biased region" description="Basic and acidic residues" evidence="1">
    <location>
        <begin position="1"/>
        <end position="17"/>
    </location>
</feature>
<reference evidence="2" key="3">
    <citation type="submission" date="2021-05" db="UniProtKB">
        <authorList>
            <consortium name="EnsemblPlants"/>
        </authorList>
    </citation>
    <scope>IDENTIFICATION</scope>
    <source>
        <strain evidence="2">cv. B73</strain>
    </source>
</reference>
<dbReference type="AlphaFoldDB" id="A0A804QAD7"/>
<reference evidence="3" key="1">
    <citation type="submission" date="2015-12" db="EMBL/GenBank/DDBJ databases">
        <title>Update maize B73 reference genome by single molecule sequencing technologies.</title>
        <authorList>
            <consortium name="Maize Genome Sequencing Project"/>
            <person name="Ware D."/>
        </authorList>
    </citation>
    <scope>NUCLEOTIDE SEQUENCE [LARGE SCALE GENOMIC DNA]</scope>
    <source>
        <strain evidence="3">cv. B73</strain>
    </source>
</reference>
<organism evidence="2 3">
    <name type="scientific">Zea mays</name>
    <name type="common">Maize</name>
    <dbReference type="NCBI Taxonomy" id="4577"/>
    <lineage>
        <taxon>Eukaryota</taxon>
        <taxon>Viridiplantae</taxon>
        <taxon>Streptophyta</taxon>
        <taxon>Embryophyta</taxon>
        <taxon>Tracheophyta</taxon>
        <taxon>Spermatophyta</taxon>
        <taxon>Magnoliopsida</taxon>
        <taxon>Liliopsida</taxon>
        <taxon>Poales</taxon>
        <taxon>Poaceae</taxon>
        <taxon>PACMAD clade</taxon>
        <taxon>Panicoideae</taxon>
        <taxon>Andropogonodae</taxon>
        <taxon>Andropogoneae</taxon>
        <taxon>Tripsacinae</taxon>
        <taxon>Zea</taxon>
    </lineage>
</organism>
<dbReference type="Proteomes" id="UP000007305">
    <property type="component" value="Chromosome 7"/>
</dbReference>
<dbReference type="Gramene" id="Zm00001eb312770_T001">
    <property type="protein sequence ID" value="Zm00001eb312770_P001"/>
    <property type="gene ID" value="Zm00001eb312770"/>
</dbReference>
<sequence length="165" mass="18909">MEDVHREEQSRAGRLNEIRAPSVEVLGSRRGPEEEDGHQGASRAPAHNWEKTSREMADSAGRRPSAIGHHHQENRVCELREKQDRATDFERLGVEVHIDLTQHKVLLHRVLRWRRGVGIGLWLGYSHWYGSGRPNLRPGHWGWARIATRAPRRELGARAGRRHGA</sequence>
<evidence type="ECO:0000256" key="1">
    <source>
        <dbReference type="SAM" id="MobiDB-lite"/>
    </source>
</evidence>
<protein>
    <submittedName>
        <fullName evidence="2">Uncharacterized protein</fullName>
    </submittedName>
</protein>
<name>A0A804QAD7_MAIZE</name>
<evidence type="ECO:0000313" key="3">
    <source>
        <dbReference type="Proteomes" id="UP000007305"/>
    </source>
</evidence>
<feature type="region of interest" description="Disordered" evidence="1">
    <location>
        <begin position="1"/>
        <end position="74"/>
    </location>
</feature>
<feature type="compositionally biased region" description="Basic and acidic residues" evidence="1">
    <location>
        <begin position="48"/>
        <end position="61"/>
    </location>
</feature>
<reference evidence="2" key="2">
    <citation type="submission" date="2019-07" db="EMBL/GenBank/DDBJ databases">
        <authorList>
            <person name="Seetharam A."/>
            <person name="Woodhouse M."/>
            <person name="Cannon E."/>
        </authorList>
    </citation>
    <scope>NUCLEOTIDE SEQUENCE [LARGE SCALE GENOMIC DNA]</scope>
    <source>
        <strain evidence="2">cv. B73</strain>
    </source>
</reference>
<evidence type="ECO:0000313" key="2">
    <source>
        <dbReference type="EnsemblPlants" id="Zm00001eb312770_P001"/>
    </source>
</evidence>